<evidence type="ECO:0000313" key="3">
    <source>
        <dbReference type="Proteomes" id="UP000243406"/>
    </source>
</evidence>
<dbReference type="RefSeq" id="WP_079588968.1">
    <property type="nucleotide sequence ID" value="NZ_FUYN01000002.1"/>
</dbReference>
<dbReference type="Gene3D" id="2.40.30.200">
    <property type="match status" value="1"/>
</dbReference>
<gene>
    <name evidence="2" type="ORF">SAMN02745120_1031</name>
</gene>
<dbReference type="AlphaFoldDB" id="A0A1T5AMQ9"/>
<feature type="domain" description="Siphovirus-type tail component RIFT-related" evidence="1">
    <location>
        <begin position="19"/>
        <end position="121"/>
    </location>
</feature>
<protein>
    <submittedName>
        <fullName evidence="2">Putative phage tail component, N-terminal domain-containing protein</fullName>
    </submittedName>
</protein>
<proteinExistence type="predicted"/>
<name>A0A1T5AMQ9_9FIRM</name>
<dbReference type="InterPro" id="IPR006520">
    <property type="entry name" value="Dit_BPSPP_N"/>
</dbReference>
<accession>A0A1T5AMQ9</accession>
<dbReference type="EMBL" id="FUYN01000002">
    <property type="protein sequence ID" value="SKB36165.1"/>
    <property type="molecule type" value="Genomic_DNA"/>
</dbReference>
<evidence type="ECO:0000313" key="2">
    <source>
        <dbReference type="EMBL" id="SKB36165.1"/>
    </source>
</evidence>
<sequence>MMGFTFNNKHSSEYGIYIRSIDRSLRPEKRKNLFLINGKHGYLDYGNETYENRYISVELNFIKNSLEDLRTQARSVAEWLSKQGNLIFDDEPNKAYPAKIYDAISLEQINTTGVTSVVFECQPFAESLQFNQVNIPEVTTKPYEIPVNVSGTSETCCIITIKNTGTTNINNITITRKAAI</sequence>
<evidence type="ECO:0000259" key="1">
    <source>
        <dbReference type="Pfam" id="PF05709"/>
    </source>
</evidence>
<dbReference type="InterPro" id="IPR008841">
    <property type="entry name" value="Siphovirus-type_tail_N"/>
</dbReference>
<keyword evidence="3" id="KW-1185">Reference proteome</keyword>
<reference evidence="3" key="1">
    <citation type="submission" date="2017-02" db="EMBL/GenBank/DDBJ databases">
        <authorList>
            <person name="Varghese N."/>
            <person name="Submissions S."/>
        </authorList>
    </citation>
    <scope>NUCLEOTIDE SEQUENCE [LARGE SCALE GENOMIC DNA]</scope>
    <source>
        <strain evidence="3">ATCC 35199</strain>
    </source>
</reference>
<organism evidence="2 3">
    <name type="scientific">Acetoanaerobium noterae</name>
    <dbReference type="NCBI Taxonomy" id="745369"/>
    <lineage>
        <taxon>Bacteria</taxon>
        <taxon>Bacillati</taxon>
        <taxon>Bacillota</taxon>
        <taxon>Clostridia</taxon>
        <taxon>Peptostreptococcales</taxon>
        <taxon>Filifactoraceae</taxon>
        <taxon>Acetoanaerobium</taxon>
    </lineage>
</organism>
<dbReference type="Proteomes" id="UP000243406">
    <property type="component" value="Unassembled WGS sequence"/>
</dbReference>
<dbReference type="OrthoDB" id="3078561at2"/>
<dbReference type="NCBIfam" id="TIGR01633">
    <property type="entry name" value="phi3626_gp14_N"/>
    <property type="match status" value="1"/>
</dbReference>
<dbReference type="Pfam" id="PF05709">
    <property type="entry name" value="Sipho_tail"/>
    <property type="match status" value="1"/>
</dbReference>